<name>A0AAD1XT33_EUPCR</name>
<keyword evidence="6" id="KW-0472">Membrane</keyword>
<dbReference type="InterPro" id="IPR036890">
    <property type="entry name" value="HATPase_C_sf"/>
</dbReference>
<feature type="transmembrane region" description="Helical" evidence="6">
    <location>
        <begin position="52"/>
        <end position="69"/>
    </location>
</feature>
<dbReference type="SMART" id="SM00388">
    <property type="entry name" value="HisKA"/>
    <property type="match status" value="1"/>
</dbReference>
<keyword evidence="9" id="KW-1185">Reference proteome</keyword>
<evidence type="ECO:0000259" key="7">
    <source>
        <dbReference type="PROSITE" id="PS50109"/>
    </source>
</evidence>
<feature type="transmembrane region" description="Helical" evidence="6">
    <location>
        <begin position="74"/>
        <end position="92"/>
    </location>
</feature>
<comment type="caution">
    <text evidence="8">The sequence shown here is derived from an EMBL/GenBank/DDBJ whole genome shotgun (WGS) entry which is preliminary data.</text>
</comment>
<comment type="catalytic activity">
    <reaction evidence="1">
        <text>ATP + protein L-histidine = ADP + protein N-phospho-L-histidine.</text>
        <dbReference type="EC" id="2.7.13.3"/>
    </reaction>
</comment>
<dbReference type="GO" id="GO:0009927">
    <property type="term" value="F:histidine phosphotransfer kinase activity"/>
    <property type="evidence" value="ECO:0007669"/>
    <property type="project" value="TreeGrafter"/>
</dbReference>
<sequence>MKDKEIKKLYEQHRLETMKVNWSFILLILKMTFAILFMLFQFDSQIDSAYRKMIPLIVFLFLFILEYLIKKSSFVVKYGAIAVVFVLGGLLIKRNLEVPELRLYEGFLFHISICFLLSTCLIIDWKVSTLAVIVAYGMIYSCLTHYYKDVPNSIKVAIFSALVCFAFNAFLISRTFKLEFLSTYQAKQVSYQLNKVLQGLPEGVILIDSPKDKIKFFNKKLSQTFDPVMFQSQANQIEKLQRMRHAIDQDFEAMCQKAEVGLLGMQDSQKFTSNILSKLCVKVKTTKIEEAKGSEPNDHKDSYEQFSLLEFLCDERELSLMGENAGRSTKVSISYNSNLLPSEGELEYRDFIVKTSKVNTTECKDGNHTFLQMFIDTTQITQLEEAKAQSNYQRQMLSNVSHEFRTPLNSMSLSLLLMKDDVAATSSRFHRIATSSCDILKGLVEDILDFSKLEAGVFQIEESVFTFAELFDDTQAIFEMQTAMKRVSLSFHMDDQLQGLKVKSDKQRLKQILLNLLSNATKFTDRGSISVDLKVKESVHTLVQDFWSRNFDSLQSISYEIPDERSNDCVLSNPGSYSFEFLPSKSDESIEEPTLKQRISETSQEEEIIDDLSDYHKELCLEMTVTDTGLGIPDKDLPSLFKLFGKTSSNHNRNKTGTGLGLTICKKLCEKLGGKISLKSKEGVGTKVTCEFLCFY</sequence>
<dbReference type="PRINTS" id="PR00344">
    <property type="entry name" value="BCTRLSENSOR"/>
</dbReference>
<dbReference type="CDD" id="cd00082">
    <property type="entry name" value="HisKA"/>
    <property type="match status" value="1"/>
</dbReference>
<keyword evidence="4" id="KW-0808">Transferase</keyword>
<dbReference type="SUPFAM" id="SSF55874">
    <property type="entry name" value="ATPase domain of HSP90 chaperone/DNA topoisomerase II/histidine kinase"/>
    <property type="match status" value="1"/>
</dbReference>
<evidence type="ECO:0000256" key="3">
    <source>
        <dbReference type="ARBA" id="ARBA00022553"/>
    </source>
</evidence>
<evidence type="ECO:0000313" key="9">
    <source>
        <dbReference type="Proteomes" id="UP001295684"/>
    </source>
</evidence>
<dbReference type="SUPFAM" id="SSF47384">
    <property type="entry name" value="Homodimeric domain of signal transducing histidine kinase"/>
    <property type="match status" value="1"/>
</dbReference>
<reference evidence="8" key="1">
    <citation type="submission" date="2023-07" db="EMBL/GenBank/DDBJ databases">
        <authorList>
            <consortium name="AG Swart"/>
            <person name="Singh M."/>
            <person name="Singh A."/>
            <person name="Seah K."/>
            <person name="Emmerich C."/>
        </authorList>
    </citation>
    <scope>NUCLEOTIDE SEQUENCE</scope>
    <source>
        <strain evidence="8">DP1</strain>
    </source>
</reference>
<dbReference type="EC" id="2.7.13.3" evidence="2"/>
<dbReference type="AlphaFoldDB" id="A0AAD1XT33"/>
<dbReference type="Gene3D" id="1.10.287.130">
    <property type="match status" value="1"/>
</dbReference>
<evidence type="ECO:0000256" key="1">
    <source>
        <dbReference type="ARBA" id="ARBA00000085"/>
    </source>
</evidence>
<evidence type="ECO:0000256" key="5">
    <source>
        <dbReference type="ARBA" id="ARBA00022777"/>
    </source>
</evidence>
<dbReference type="EMBL" id="CAMPGE010020155">
    <property type="protein sequence ID" value="CAI2378432.1"/>
    <property type="molecule type" value="Genomic_DNA"/>
</dbReference>
<dbReference type="PANTHER" id="PTHR43047:SF66">
    <property type="entry name" value="HISKA"/>
    <property type="match status" value="1"/>
</dbReference>
<dbReference type="SMART" id="SM00387">
    <property type="entry name" value="HATPase_c"/>
    <property type="match status" value="1"/>
</dbReference>
<dbReference type="InterPro" id="IPR003661">
    <property type="entry name" value="HisK_dim/P_dom"/>
</dbReference>
<protein>
    <recommendedName>
        <fullName evidence="2">histidine kinase</fullName>
        <ecNumber evidence="2">2.7.13.3</ecNumber>
    </recommendedName>
</protein>
<keyword evidence="6" id="KW-1133">Transmembrane helix</keyword>
<keyword evidence="5" id="KW-0418">Kinase</keyword>
<dbReference type="Proteomes" id="UP001295684">
    <property type="component" value="Unassembled WGS sequence"/>
</dbReference>
<feature type="transmembrane region" description="Helical" evidence="6">
    <location>
        <begin position="104"/>
        <end position="123"/>
    </location>
</feature>
<proteinExistence type="predicted"/>
<accession>A0AAD1XT33</accession>
<evidence type="ECO:0000256" key="4">
    <source>
        <dbReference type="ARBA" id="ARBA00022679"/>
    </source>
</evidence>
<organism evidence="8 9">
    <name type="scientific">Euplotes crassus</name>
    <dbReference type="NCBI Taxonomy" id="5936"/>
    <lineage>
        <taxon>Eukaryota</taxon>
        <taxon>Sar</taxon>
        <taxon>Alveolata</taxon>
        <taxon>Ciliophora</taxon>
        <taxon>Intramacronucleata</taxon>
        <taxon>Spirotrichea</taxon>
        <taxon>Hypotrichia</taxon>
        <taxon>Euplotida</taxon>
        <taxon>Euplotidae</taxon>
        <taxon>Moneuplotes</taxon>
    </lineage>
</organism>
<dbReference type="InterPro" id="IPR036097">
    <property type="entry name" value="HisK_dim/P_sf"/>
</dbReference>
<dbReference type="Pfam" id="PF00512">
    <property type="entry name" value="HisKA"/>
    <property type="match status" value="1"/>
</dbReference>
<dbReference type="PANTHER" id="PTHR43047">
    <property type="entry name" value="TWO-COMPONENT HISTIDINE PROTEIN KINASE"/>
    <property type="match status" value="1"/>
</dbReference>
<feature type="transmembrane region" description="Helical" evidence="6">
    <location>
        <begin position="20"/>
        <end position="40"/>
    </location>
</feature>
<feature type="domain" description="Histidine kinase" evidence="7">
    <location>
        <begin position="399"/>
        <end position="696"/>
    </location>
</feature>
<gene>
    <name evidence="8" type="ORF">ECRASSUSDP1_LOCUS19828</name>
</gene>
<dbReference type="InterPro" id="IPR003594">
    <property type="entry name" value="HATPase_dom"/>
</dbReference>
<dbReference type="GO" id="GO:0000155">
    <property type="term" value="F:phosphorelay sensor kinase activity"/>
    <property type="evidence" value="ECO:0007669"/>
    <property type="project" value="InterPro"/>
</dbReference>
<dbReference type="InterPro" id="IPR004358">
    <property type="entry name" value="Sig_transdc_His_kin-like_C"/>
</dbReference>
<keyword evidence="3" id="KW-0597">Phosphoprotein</keyword>
<evidence type="ECO:0000256" key="6">
    <source>
        <dbReference type="SAM" id="Phobius"/>
    </source>
</evidence>
<dbReference type="GO" id="GO:0005886">
    <property type="term" value="C:plasma membrane"/>
    <property type="evidence" value="ECO:0007669"/>
    <property type="project" value="TreeGrafter"/>
</dbReference>
<evidence type="ECO:0000313" key="8">
    <source>
        <dbReference type="EMBL" id="CAI2378432.1"/>
    </source>
</evidence>
<dbReference type="Pfam" id="PF02518">
    <property type="entry name" value="HATPase_c"/>
    <property type="match status" value="1"/>
</dbReference>
<dbReference type="PROSITE" id="PS50109">
    <property type="entry name" value="HIS_KIN"/>
    <property type="match status" value="1"/>
</dbReference>
<dbReference type="InterPro" id="IPR005467">
    <property type="entry name" value="His_kinase_dom"/>
</dbReference>
<feature type="transmembrane region" description="Helical" evidence="6">
    <location>
        <begin position="153"/>
        <end position="172"/>
    </location>
</feature>
<evidence type="ECO:0000256" key="2">
    <source>
        <dbReference type="ARBA" id="ARBA00012438"/>
    </source>
</evidence>
<keyword evidence="6" id="KW-0812">Transmembrane</keyword>
<dbReference type="Gene3D" id="3.30.565.10">
    <property type="entry name" value="Histidine kinase-like ATPase, C-terminal domain"/>
    <property type="match status" value="1"/>
</dbReference>